<keyword evidence="2" id="KW-1185">Reference proteome</keyword>
<comment type="caution">
    <text evidence="1">The sequence shown here is derived from an EMBL/GenBank/DDBJ whole genome shotgun (WGS) entry which is preliminary data.</text>
</comment>
<name>A0ACB9TIN2_HOLOL</name>
<dbReference type="EMBL" id="CM043016">
    <property type="protein sequence ID" value="KAI4466687.1"/>
    <property type="molecule type" value="Genomic_DNA"/>
</dbReference>
<accession>A0ACB9TIN2</accession>
<reference evidence="1" key="1">
    <citation type="submission" date="2022-04" db="EMBL/GenBank/DDBJ databases">
        <title>Chromosome-scale genome assembly of Holotrichia oblita Faldermann.</title>
        <authorList>
            <person name="Rongchong L."/>
        </authorList>
    </citation>
    <scope>NUCLEOTIDE SEQUENCE</scope>
    <source>
        <strain evidence="1">81SQS9</strain>
    </source>
</reference>
<dbReference type="Proteomes" id="UP001056778">
    <property type="component" value="Chromosome 2"/>
</dbReference>
<evidence type="ECO:0000313" key="1">
    <source>
        <dbReference type="EMBL" id="KAI4466687.1"/>
    </source>
</evidence>
<protein>
    <submittedName>
        <fullName evidence="1">Chymotrypsin-related</fullName>
    </submittedName>
</protein>
<organism evidence="1 2">
    <name type="scientific">Holotrichia oblita</name>
    <name type="common">Chafer beetle</name>
    <dbReference type="NCBI Taxonomy" id="644536"/>
    <lineage>
        <taxon>Eukaryota</taxon>
        <taxon>Metazoa</taxon>
        <taxon>Ecdysozoa</taxon>
        <taxon>Arthropoda</taxon>
        <taxon>Hexapoda</taxon>
        <taxon>Insecta</taxon>
        <taxon>Pterygota</taxon>
        <taxon>Neoptera</taxon>
        <taxon>Endopterygota</taxon>
        <taxon>Coleoptera</taxon>
        <taxon>Polyphaga</taxon>
        <taxon>Scarabaeiformia</taxon>
        <taxon>Scarabaeidae</taxon>
        <taxon>Melolonthinae</taxon>
        <taxon>Holotrichia</taxon>
    </lineage>
</organism>
<proteinExistence type="predicted"/>
<gene>
    <name evidence="1" type="ORF">MML48_2g00013519</name>
</gene>
<sequence length="682" mass="75753">MKSLLVLAVTLILAQANIDLSQIKRRQLDSQLLPKFPFTFRQPADRIVGGSEVERNSIPYQAALILVHPDYTFLCGGSLISRKFVLTAAHCVEDVIYGEVILGAHRFGEIEEGQLRVQVTKFHIHSGWNASFFINDMATIEFDDEIELSDKIQLVNLPSRSDVANSFANERGRVSGWGIYSDELGTLSPVLRAVEVYVMTNSDCNDLLGVIQSSHVCISGMGGVGSCGGDSGGPFVVDNTLVLTFKTILNDISINFDDLLVSKNFDGTVTIPVEAGDTAYLLQFFDDLFVSVNGRAHAQSEIIRHCSVKPLRKVAGVDFPEIKPRNIEPHFRSILPTILESDNTRIVGGNEVEAHSRPYQAALLLQHSDGTFFCGGSLISRKFVLTAAHCVEGYKQFQPKPNLLKTNTKSHFSVTSAEVILGAHQFRENEEGQIRLHATKFHIHNGWNKWFLINDIATIELDEEVKLTNTIQLISLPNRLDVGNNFANNDAVVSGWGLDSDQSTVVSPVLREVEVNVMRKFRCNIRYLGVIQDSHICTAGTGGVGSCSGDSGGPLVIGNKQHFGAYPKTEARKNVRQGRKKGKSVIATDTPEKKERIEEQSKKRQKALHKQNKKKTIKRQIVEDDDETEDEEWNSECNSITFEPEIDPSNFEELERSPSKDDYVLIESAPENSKSNIMHTTK</sequence>
<evidence type="ECO:0000313" key="2">
    <source>
        <dbReference type="Proteomes" id="UP001056778"/>
    </source>
</evidence>